<organism evidence="1 2">
    <name type="scientific">Strongyloides venezuelensis</name>
    <name type="common">Threadworm</name>
    <dbReference type="NCBI Taxonomy" id="75913"/>
    <lineage>
        <taxon>Eukaryota</taxon>
        <taxon>Metazoa</taxon>
        <taxon>Ecdysozoa</taxon>
        <taxon>Nematoda</taxon>
        <taxon>Chromadorea</taxon>
        <taxon>Rhabditida</taxon>
        <taxon>Tylenchina</taxon>
        <taxon>Panagrolaimomorpha</taxon>
        <taxon>Strongyloidoidea</taxon>
        <taxon>Strongyloididae</taxon>
        <taxon>Strongyloides</taxon>
    </lineage>
</organism>
<protein>
    <submittedName>
        <fullName evidence="2">CPG4 domain-containing protein</fullName>
    </submittedName>
</protein>
<reference evidence="1" key="1">
    <citation type="submission" date="2014-07" db="EMBL/GenBank/DDBJ databases">
        <authorList>
            <person name="Martin A.A"/>
            <person name="De Silva N."/>
        </authorList>
    </citation>
    <scope>NUCLEOTIDE SEQUENCE</scope>
</reference>
<name>A0A0K0EZP8_STRVS</name>
<evidence type="ECO:0000313" key="1">
    <source>
        <dbReference type="Proteomes" id="UP000035680"/>
    </source>
</evidence>
<dbReference type="WBParaSite" id="SVE_0200800.1">
    <property type="protein sequence ID" value="SVE_0200800.1"/>
    <property type="gene ID" value="SVE_0200800"/>
</dbReference>
<accession>A0A0K0EZP8</accession>
<evidence type="ECO:0000313" key="2">
    <source>
        <dbReference type="WBParaSite" id="SVE_0200800.1"/>
    </source>
</evidence>
<keyword evidence="1" id="KW-1185">Reference proteome</keyword>
<dbReference type="AlphaFoldDB" id="A0A0K0EZP8"/>
<dbReference type="Proteomes" id="UP000035680">
    <property type="component" value="Unassembled WGS sequence"/>
</dbReference>
<sequence length="317" mass="36286">MFYLPLIYSKPFSLSPEERSVMDKLANFKFDTLFNNFKGKTCSDECFLSLTKSSTKSLTEAFFTNLKDNDNMCQNSYQIERCIKEKRCKNDWLADAYMLTYKIACQKYNKDDANINESLGKIKCLQNDPYELFVMCNKNCSVQSTFEKITSLDNEVKMINFVNEENKKVLALPDVSPVCQSSTCFLSCVKNSLDKECEEEKLSSFINLFGKLLNVEGSFSSGKKVRDLQSYFEYMIQSQCKNMVGQKNVVKINELKTNLPSSVGMIKSVSVAPPSKDEECEGCGKDRFQYMYEKDPTEKLSSIMSQIRSSLDMLFNS</sequence>
<reference evidence="2" key="2">
    <citation type="submission" date="2015-08" db="UniProtKB">
        <authorList>
            <consortium name="WormBaseParasite"/>
        </authorList>
    </citation>
    <scope>IDENTIFICATION</scope>
</reference>
<proteinExistence type="predicted"/>